<evidence type="ECO:0000313" key="3">
    <source>
        <dbReference type="Proteomes" id="UP000324924"/>
    </source>
</evidence>
<evidence type="ECO:0000313" key="2">
    <source>
        <dbReference type="EMBL" id="QEK39306.1"/>
    </source>
</evidence>
<dbReference type="RefSeq" id="WP_148972429.1">
    <property type="nucleotide sequence ID" value="NZ_CP043314.1"/>
</dbReference>
<evidence type="ECO:0000256" key="1">
    <source>
        <dbReference type="SAM" id="MobiDB-lite"/>
    </source>
</evidence>
<keyword evidence="3" id="KW-1185">Reference proteome</keyword>
<accession>A0A5C0UGQ9</accession>
<reference evidence="2 3" key="1">
    <citation type="submission" date="2019-08" db="EMBL/GenBank/DDBJ databases">
        <title>Highly reduced genomes of protist endosymbionts show evolutionary convergence.</title>
        <authorList>
            <person name="George E."/>
            <person name="Husnik F."/>
            <person name="Tashyreva D."/>
            <person name="Prokopchuk G."/>
            <person name="Horak A."/>
            <person name="Kwong W.K."/>
            <person name="Lukes J."/>
            <person name="Keeling P.J."/>
        </authorList>
    </citation>
    <scope>NUCLEOTIDE SEQUENCE [LARGE SCALE GENOMIC DNA]</scope>
    <source>
        <strain evidence="2">1604HC</strain>
    </source>
</reference>
<feature type="region of interest" description="Disordered" evidence="1">
    <location>
        <begin position="1"/>
        <end position="34"/>
    </location>
</feature>
<proteinExistence type="predicted"/>
<dbReference type="Proteomes" id="UP000324924">
    <property type="component" value="Chromosome"/>
</dbReference>
<name>A0A5C0UGQ9_9PROT</name>
<dbReference type="OrthoDB" id="8480292at2"/>
<evidence type="ECO:0008006" key="4">
    <source>
        <dbReference type="Google" id="ProtNLM"/>
    </source>
</evidence>
<dbReference type="AlphaFoldDB" id="A0A5C0UGQ9"/>
<dbReference type="KEGG" id="nabu:FZC36_02640"/>
<dbReference type="EMBL" id="CP043314">
    <property type="protein sequence ID" value="QEK39306.1"/>
    <property type="molecule type" value="Genomic_DNA"/>
</dbReference>
<dbReference type="InterPro" id="IPR032675">
    <property type="entry name" value="LRR_dom_sf"/>
</dbReference>
<dbReference type="SUPFAM" id="SSF52047">
    <property type="entry name" value="RNI-like"/>
    <property type="match status" value="1"/>
</dbReference>
<organism evidence="2 3">
    <name type="scientific">Candidatus Nesciobacter abundans</name>
    <dbReference type="NCBI Taxonomy" id="2601668"/>
    <lineage>
        <taxon>Bacteria</taxon>
        <taxon>Pseudomonadati</taxon>
        <taxon>Pseudomonadota</taxon>
        <taxon>Alphaproteobacteria</taxon>
        <taxon>Holosporales</taxon>
        <taxon>Holosporaceae</taxon>
        <taxon>Candidatus Nesciobacter</taxon>
    </lineage>
</organism>
<gene>
    <name evidence="2" type="ORF">FZC36_02640</name>
</gene>
<dbReference type="Gene3D" id="3.80.10.10">
    <property type="entry name" value="Ribonuclease Inhibitor"/>
    <property type="match status" value="1"/>
</dbReference>
<protein>
    <recommendedName>
        <fullName evidence="4">Leucine-rich repeat domain-containing protein</fullName>
    </recommendedName>
</protein>
<sequence>MMTSNLDKFTSGASAKQSANANGSTNKASKSSTMSKMRNILKLCTLALTAQHTNTVDIPKLHDTPNEHGCFYHFKYKDAQKPDGTAAKVLDAYHVEFDLDDVDTSDLRRNPEMKFFVVNLLMELEFIIETESDFMTKDNYYKKMHRVESIAESAEDQEDYNLVLSLIKEKGFSEEDYHKNLSRDNLYTAMSFLVNMHSLVNDFNYHDYIDAKDMVDKKSRPEVKSKKELDSKIEYLNNTTNDVEQWVDKDSISRWFSTNRIKSINNGLDYSETPKTVKELDELNLFSVEIFRCNQQIGPLIRLATNLIDLRLRLEYKQNEDLDVLRNLKWIPGLEKLQLKLTLNSKEDINLPYEMGDMENLGSLSVNVDGSGDGFALIPNSVSGLQNLRHLELTRKTKYSNGFSKCSNLQEIDAHVPAELDENFNSLTNLVVASFMADTYLKTDISLPRLEVLRIPNARLKEMPDFSGCSRLEVLDLGSTQRRHLGGSEKRSVGNLLTSMEDVESKLPKNLQRLFIGNWIKKIIPLPSLTELKLLSIGIDYGYKVDKDSVMDWVKNQEIYIMIEQPETEHDMKNNGNWDQIYKYMLKNKRSKLNKNKDNFI</sequence>